<evidence type="ECO:0000313" key="2">
    <source>
        <dbReference type="EMBL" id="MFD1586543.1"/>
    </source>
</evidence>
<dbReference type="RefSeq" id="WP_247379493.1">
    <property type="nucleotide sequence ID" value="NZ_JALLGV010000007.1"/>
</dbReference>
<gene>
    <name evidence="2" type="ORF">ACFR9U_06085</name>
</gene>
<sequence>MAEDDALSVDEFVEYCQVQAGLLSGRVETMSDDLDDLLDELDAEMAEIRSQLDGRPDEVADTVGPPSATGPDESVDLDDLEAREADLEQKQALVEAKQARMLAFQELAADYTELAAELESDVSDGADALERVVRFEVERDAPAYFPDRQTVAEAAAASDEDA</sequence>
<evidence type="ECO:0000313" key="3">
    <source>
        <dbReference type="Proteomes" id="UP001597119"/>
    </source>
</evidence>
<dbReference type="EMBL" id="JBHUDJ010000002">
    <property type="protein sequence ID" value="MFD1586543.1"/>
    <property type="molecule type" value="Genomic_DNA"/>
</dbReference>
<organism evidence="2 3">
    <name type="scientific">Halorientalis brevis</name>
    <dbReference type="NCBI Taxonomy" id="1126241"/>
    <lineage>
        <taxon>Archaea</taxon>
        <taxon>Methanobacteriati</taxon>
        <taxon>Methanobacteriota</taxon>
        <taxon>Stenosarchaea group</taxon>
        <taxon>Halobacteria</taxon>
        <taxon>Halobacteriales</taxon>
        <taxon>Haloarculaceae</taxon>
        <taxon>Halorientalis</taxon>
    </lineage>
</organism>
<feature type="region of interest" description="Disordered" evidence="1">
    <location>
        <begin position="49"/>
        <end position="75"/>
    </location>
</feature>
<comment type="caution">
    <text evidence="2">The sequence shown here is derived from an EMBL/GenBank/DDBJ whole genome shotgun (WGS) entry which is preliminary data.</text>
</comment>
<dbReference type="AlphaFoldDB" id="A0ABD6C878"/>
<name>A0ABD6C878_9EURY</name>
<accession>A0ABD6C878</accession>
<dbReference type="Proteomes" id="UP001597119">
    <property type="component" value="Unassembled WGS sequence"/>
</dbReference>
<proteinExistence type="predicted"/>
<keyword evidence="3" id="KW-1185">Reference proteome</keyword>
<feature type="compositionally biased region" description="Basic and acidic residues" evidence="1">
    <location>
        <begin position="49"/>
        <end position="58"/>
    </location>
</feature>
<protein>
    <submittedName>
        <fullName evidence="2">Uncharacterized protein</fullName>
    </submittedName>
</protein>
<evidence type="ECO:0000256" key="1">
    <source>
        <dbReference type="SAM" id="MobiDB-lite"/>
    </source>
</evidence>
<reference evidence="2 3" key="1">
    <citation type="journal article" date="2019" name="Int. J. Syst. Evol. Microbiol.">
        <title>The Global Catalogue of Microorganisms (GCM) 10K type strain sequencing project: providing services to taxonomists for standard genome sequencing and annotation.</title>
        <authorList>
            <consortium name="The Broad Institute Genomics Platform"/>
            <consortium name="The Broad Institute Genome Sequencing Center for Infectious Disease"/>
            <person name="Wu L."/>
            <person name="Ma J."/>
        </authorList>
    </citation>
    <scope>NUCLEOTIDE SEQUENCE [LARGE SCALE GENOMIC DNA]</scope>
    <source>
        <strain evidence="2 3">CGMCC 1.12125</strain>
    </source>
</reference>